<gene>
    <name evidence="2" type="primary">LOC103518533</name>
</gene>
<organism evidence="1 2">
    <name type="scientific">Diaphorina citri</name>
    <name type="common">Asian citrus psyllid</name>
    <dbReference type="NCBI Taxonomy" id="121845"/>
    <lineage>
        <taxon>Eukaryota</taxon>
        <taxon>Metazoa</taxon>
        <taxon>Ecdysozoa</taxon>
        <taxon>Arthropoda</taxon>
        <taxon>Hexapoda</taxon>
        <taxon>Insecta</taxon>
        <taxon>Pterygota</taxon>
        <taxon>Neoptera</taxon>
        <taxon>Paraneoptera</taxon>
        <taxon>Hemiptera</taxon>
        <taxon>Sternorrhyncha</taxon>
        <taxon>Psylloidea</taxon>
        <taxon>Psyllidae</taxon>
        <taxon>Diaphorininae</taxon>
        <taxon>Diaphorina</taxon>
    </lineage>
</organism>
<protein>
    <submittedName>
        <fullName evidence="2">Uncharacterized protein LOC103518533</fullName>
    </submittedName>
</protein>
<sequence length="126" mass="14368">MVPSVGSLFIVLGSSIFLAELYAYPYITDIYVIDNYLENVTVCKENTQPTCTNFSLEQAKHVCDEKHHVKKVYNATCSSKNHFTNEIFPTCTIQAEMEESPYSAYIDCWNEQAGYLDCSCYVYKLA</sequence>
<dbReference type="GeneID" id="103518533"/>
<evidence type="ECO:0000313" key="2">
    <source>
        <dbReference type="RefSeq" id="XP_008481832.1"/>
    </source>
</evidence>
<reference evidence="2" key="1">
    <citation type="submission" date="2025-08" db="UniProtKB">
        <authorList>
            <consortium name="RefSeq"/>
        </authorList>
    </citation>
    <scope>IDENTIFICATION</scope>
</reference>
<dbReference type="Proteomes" id="UP000079169">
    <property type="component" value="Unplaced"/>
</dbReference>
<dbReference type="AlphaFoldDB" id="A0A1S3DH33"/>
<evidence type="ECO:0000313" key="1">
    <source>
        <dbReference type="Proteomes" id="UP000079169"/>
    </source>
</evidence>
<accession>A0A1S3DH33</accession>
<dbReference type="RefSeq" id="XP_008481832.1">
    <property type="nucleotide sequence ID" value="XM_008483610.3"/>
</dbReference>
<keyword evidence="1" id="KW-1185">Reference proteome</keyword>
<dbReference type="KEGG" id="dci:103518533"/>
<proteinExistence type="predicted"/>
<name>A0A1S3DH33_DIACI</name>
<dbReference type="PaxDb" id="121845-A0A1S3DH33"/>